<evidence type="ECO:0000313" key="2">
    <source>
        <dbReference type="WBParaSite" id="nRc.2.0.1.t26375-RA"/>
    </source>
</evidence>
<dbReference type="AlphaFoldDB" id="A0A915JJP2"/>
<keyword evidence="1" id="KW-1185">Reference proteome</keyword>
<name>A0A915JJP2_ROMCU</name>
<dbReference type="WBParaSite" id="nRc.2.0.1.t26375-RA">
    <property type="protein sequence ID" value="nRc.2.0.1.t26375-RA"/>
    <property type="gene ID" value="nRc.2.0.1.g26375"/>
</dbReference>
<protein>
    <submittedName>
        <fullName evidence="2">Uncharacterized protein</fullName>
    </submittedName>
</protein>
<sequence>MYAYNRFTGTVISLNSVMKAAFNLSNFSSHKPQLSRNALFVVPLSKLNIDTKVDALSNIFRELSSLTSCEISITLSATASTASSLDDSEKIQRIPQ</sequence>
<proteinExistence type="predicted"/>
<evidence type="ECO:0000313" key="1">
    <source>
        <dbReference type="Proteomes" id="UP000887565"/>
    </source>
</evidence>
<dbReference type="Proteomes" id="UP000887565">
    <property type="component" value="Unplaced"/>
</dbReference>
<organism evidence="1 2">
    <name type="scientific">Romanomermis culicivorax</name>
    <name type="common">Nematode worm</name>
    <dbReference type="NCBI Taxonomy" id="13658"/>
    <lineage>
        <taxon>Eukaryota</taxon>
        <taxon>Metazoa</taxon>
        <taxon>Ecdysozoa</taxon>
        <taxon>Nematoda</taxon>
        <taxon>Enoplea</taxon>
        <taxon>Dorylaimia</taxon>
        <taxon>Mermithida</taxon>
        <taxon>Mermithoidea</taxon>
        <taxon>Mermithidae</taxon>
        <taxon>Romanomermis</taxon>
    </lineage>
</organism>
<accession>A0A915JJP2</accession>
<reference evidence="2" key="1">
    <citation type="submission" date="2022-11" db="UniProtKB">
        <authorList>
            <consortium name="WormBaseParasite"/>
        </authorList>
    </citation>
    <scope>IDENTIFICATION</scope>
</reference>